<dbReference type="Proteomes" id="UP001234297">
    <property type="component" value="Chromosome 5"/>
</dbReference>
<gene>
    <name evidence="1" type="ORF">MRB53_015833</name>
</gene>
<sequence>MEVRGKKKGKPKRDEAKKTHYIFDLITILTSASEETQSDLSNETFVFEILQDPPGKSRKFSKKGKPDINRVIPESWPFHGLGKRFNLSFHLLERPLTAKQLGISWSYVIAFTSSA</sequence>
<protein>
    <submittedName>
        <fullName evidence="1">Uncharacterized protein</fullName>
    </submittedName>
</protein>
<evidence type="ECO:0000313" key="2">
    <source>
        <dbReference type="Proteomes" id="UP001234297"/>
    </source>
</evidence>
<proteinExistence type="predicted"/>
<evidence type="ECO:0000313" key="1">
    <source>
        <dbReference type="EMBL" id="KAJ8639139.1"/>
    </source>
</evidence>
<dbReference type="EMBL" id="CM056813">
    <property type="protein sequence ID" value="KAJ8639139.1"/>
    <property type="molecule type" value="Genomic_DNA"/>
</dbReference>
<reference evidence="1 2" key="1">
    <citation type="journal article" date="2022" name="Hortic Res">
        <title>A haplotype resolved chromosomal level avocado genome allows analysis of novel avocado genes.</title>
        <authorList>
            <person name="Nath O."/>
            <person name="Fletcher S.J."/>
            <person name="Hayward A."/>
            <person name="Shaw L.M."/>
            <person name="Masouleh A.K."/>
            <person name="Furtado A."/>
            <person name="Henry R.J."/>
            <person name="Mitter N."/>
        </authorList>
    </citation>
    <scope>NUCLEOTIDE SEQUENCE [LARGE SCALE GENOMIC DNA]</scope>
    <source>
        <strain evidence="2">cv. Hass</strain>
    </source>
</reference>
<accession>A0ACC2M0M4</accession>
<name>A0ACC2M0M4_PERAE</name>
<keyword evidence="2" id="KW-1185">Reference proteome</keyword>
<organism evidence="1 2">
    <name type="scientific">Persea americana</name>
    <name type="common">Avocado</name>
    <dbReference type="NCBI Taxonomy" id="3435"/>
    <lineage>
        <taxon>Eukaryota</taxon>
        <taxon>Viridiplantae</taxon>
        <taxon>Streptophyta</taxon>
        <taxon>Embryophyta</taxon>
        <taxon>Tracheophyta</taxon>
        <taxon>Spermatophyta</taxon>
        <taxon>Magnoliopsida</taxon>
        <taxon>Magnoliidae</taxon>
        <taxon>Laurales</taxon>
        <taxon>Lauraceae</taxon>
        <taxon>Persea</taxon>
    </lineage>
</organism>
<comment type="caution">
    <text evidence="1">The sequence shown here is derived from an EMBL/GenBank/DDBJ whole genome shotgun (WGS) entry which is preliminary data.</text>
</comment>